<gene>
    <name evidence="1" type="ORF">DPMN_005708</name>
</gene>
<comment type="caution">
    <text evidence="1">The sequence shown here is derived from an EMBL/GenBank/DDBJ whole genome shotgun (WGS) entry which is preliminary data.</text>
</comment>
<name>A0A9D4MSQ1_DREPO</name>
<accession>A0A9D4MSQ1</accession>
<evidence type="ECO:0000313" key="1">
    <source>
        <dbReference type="EMBL" id="KAH3881781.1"/>
    </source>
</evidence>
<reference evidence="1" key="1">
    <citation type="journal article" date="2019" name="bioRxiv">
        <title>The Genome of the Zebra Mussel, Dreissena polymorpha: A Resource for Invasive Species Research.</title>
        <authorList>
            <person name="McCartney M.A."/>
            <person name="Auch B."/>
            <person name="Kono T."/>
            <person name="Mallez S."/>
            <person name="Zhang Y."/>
            <person name="Obille A."/>
            <person name="Becker A."/>
            <person name="Abrahante J.E."/>
            <person name="Garbe J."/>
            <person name="Badalamenti J.P."/>
            <person name="Herman A."/>
            <person name="Mangelson H."/>
            <person name="Liachko I."/>
            <person name="Sullivan S."/>
            <person name="Sone E.D."/>
            <person name="Koren S."/>
            <person name="Silverstein K.A.T."/>
            <person name="Beckman K.B."/>
            <person name="Gohl D.M."/>
        </authorList>
    </citation>
    <scope>NUCLEOTIDE SEQUENCE</scope>
    <source>
        <strain evidence="1">Duluth1</strain>
        <tissue evidence="1">Whole animal</tissue>
    </source>
</reference>
<sequence>MLDVGGNAACELINEDWTQKLTSRFHEDWQIYHYKEKSPVLKRACFSSDQGKLFELDREVIRISVLTKFHEDWPINRANIAPKNKPSDQASLRLHYNVTSCGKCMPPDGHVFQRTLTIFELSRAIIKTNVLTKFHKDWTIHRTSRALTRTNVLTTSPVIHIFQPTGTIFQVVQDITRIRVLTKCNEDLK</sequence>
<dbReference type="EMBL" id="JAIWYP010000001">
    <property type="protein sequence ID" value="KAH3881781.1"/>
    <property type="molecule type" value="Genomic_DNA"/>
</dbReference>
<protein>
    <submittedName>
        <fullName evidence="1">Uncharacterized protein</fullName>
    </submittedName>
</protein>
<dbReference type="Proteomes" id="UP000828390">
    <property type="component" value="Unassembled WGS sequence"/>
</dbReference>
<reference evidence="1" key="2">
    <citation type="submission" date="2020-11" db="EMBL/GenBank/DDBJ databases">
        <authorList>
            <person name="McCartney M.A."/>
            <person name="Auch B."/>
            <person name="Kono T."/>
            <person name="Mallez S."/>
            <person name="Becker A."/>
            <person name="Gohl D.M."/>
            <person name="Silverstein K.A.T."/>
            <person name="Koren S."/>
            <person name="Bechman K.B."/>
            <person name="Herman A."/>
            <person name="Abrahante J.E."/>
            <person name="Garbe J."/>
        </authorList>
    </citation>
    <scope>NUCLEOTIDE SEQUENCE</scope>
    <source>
        <strain evidence="1">Duluth1</strain>
        <tissue evidence="1">Whole animal</tissue>
    </source>
</reference>
<dbReference type="AlphaFoldDB" id="A0A9D4MSQ1"/>
<proteinExistence type="predicted"/>
<evidence type="ECO:0000313" key="2">
    <source>
        <dbReference type="Proteomes" id="UP000828390"/>
    </source>
</evidence>
<organism evidence="1 2">
    <name type="scientific">Dreissena polymorpha</name>
    <name type="common">Zebra mussel</name>
    <name type="synonym">Mytilus polymorpha</name>
    <dbReference type="NCBI Taxonomy" id="45954"/>
    <lineage>
        <taxon>Eukaryota</taxon>
        <taxon>Metazoa</taxon>
        <taxon>Spiralia</taxon>
        <taxon>Lophotrochozoa</taxon>
        <taxon>Mollusca</taxon>
        <taxon>Bivalvia</taxon>
        <taxon>Autobranchia</taxon>
        <taxon>Heteroconchia</taxon>
        <taxon>Euheterodonta</taxon>
        <taxon>Imparidentia</taxon>
        <taxon>Neoheterodontei</taxon>
        <taxon>Myida</taxon>
        <taxon>Dreissenoidea</taxon>
        <taxon>Dreissenidae</taxon>
        <taxon>Dreissena</taxon>
    </lineage>
</organism>
<keyword evidence="2" id="KW-1185">Reference proteome</keyword>